<dbReference type="AlphaFoldDB" id="A0A507DRN9"/>
<organism evidence="10 11">
    <name type="scientific">Powellomyces hirtus</name>
    <dbReference type="NCBI Taxonomy" id="109895"/>
    <lineage>
        <taxon>Eukaryota</taxon>
        <taxon>Fungi</taxon>
        <taxon>Fungi incertae sedis</taxon>
        <taxon>Chytridiomycota</taxon>
        <taxon>Chytridiomycota incertae sedis</taxon>
        <taxon>Chytridiomycetes</taxon>
        <taxon>Spizellomycetales</taxon>
        <taxon>Powellomycetaceae</taxon>
        <taxon>Powellomyces</taxon>
    </lineage>
</organism>
<evidence type="ECO:0000256" key="4">
    <source>
        <dbReference type="ARBA" id="ARBA00022884"/>
    </source>
</evidence>
<gene>
    <name evidence="10" type="ORF">PhCBS80983_g05942</name>
</gene>
<dbReference type="GO" id="GO:0000340">
    <property type="term" value="F:RNA 7-methylguanosine cap binding"/>
    <property type="evidence" value="ECO:0007669"/>
    <property type="project" value="TreeGrafter"/>
</dbReference>
<dbReference type="FunFam" id="3.30.760.10:FF:000003">
    <property type="entry name" value="Eukaryotic translation initiation factor 4E"/>
    <property type="match status" value="1"/>
</dbReference>
<name>A0A507DRN9_9FUNG</name>
<keyword evidence="4 8" id="KW-0694">RNA-binding</keyword>
<keyword evidence="5 8" id="KW-0648">Protein biosynthesis</keyword>
<evidence type="ECO:0000256" key="1">
    <source>
        <dbReference type="ARBA" id="ARBA00009860"/>
    </source>
</evidence>
<dbReference type="GO" id="GO:0003743">
    <property type="term" value="F:translation initiation factor activity"/>
    <property type="evidence" value="ECO:0007669"/>
    <property type="project" value="UniProtKB-KW"/>
</dbReference>
<accession>A0A507DRN9</accession>
<evidence type="ECO:0000256" key="7">
    <source>
        <dbReference type="ARBA" id="ARBA00030245"/>
    </source>
</evidence>
<dbReference type="Gene3D" id="3.30.760.10">
    <property type="entry name" value="RNA Cap, Translation Initiation Factor Eif4e"/>
    <property type="match status" value="1"/>
</dbReference>
<feature type="region of interest" description="Disordered" evidence="9">
    <location>
        <begin position="1"/>
        <end position="65"/>
    </location>
</feature>
<evidence type="ECO:0000256" key="5">
    <source>
        <dbReference type="ARBA" id="ARBA00022917"/>
    </source>
</evidence>
<feature type="compositionally biased region" description="Polar residues" evidence="9">
    <location>
        <begin position="1"/>
        <end position="13"/>
    </location>
</feature>
<evidence type="ECO:0000256" key="2">
    <source>
        <dbReference type="ARBA" id="ARBA00022540"/>
    </source>
</evidence>
<dbReference type="InterPro" id="IPR001040">
    <property type="entry name" value="TIF_eIF_4E"/>
</dbReference>
<keyword evidence="2 8" id="KW-0396">Initiation factor</keyword>
<dbReference type="GO" id="GO:0006417">
    <property type="term" value="P:regulation of translation"/>
    <property type="evidence" value="ECO:0007669"/>
    <property type="project" value="UniProtKB-KW"/>
</dbReference>
<dbReference type="SUPFAM" id="SSF55418">
    <property type="entry name" value="eIF4e-like"/>
    <property type="match status" value="1"/>
</dbReference>
<evidence type="ECO:0000313" key="11">
    <source>
        <dbReference type="Proteomes" id="UP000318582"/>
    </source>
</evidence>
<dbReference type="PANTHER" id="PTHR11960">
    <property type="entry name" value="EUKARYOTIC TRANSLATION INITIATION FACTOR 4E RELATED"/>
    <property type="match status" value="1"/>
</dbReference>
<dbReference type="InterPro" id="IPR023398">
    <property type="entry name" value="TIF_eIF4e-like"/>
</dbReference>
<evidence type="ECO:0000256" key="6">
    <source>
        <dbReference type="ARBA" id="ARBA00023157"/>
    </source>
</evidence>
<dbReference type="Proteomes" id="UP000318582">
    <property type="component" value="Unassembled WGS sequence"/>
</dbReference>
<dbReference type="Pfam" id="PF01652">
    <property type="entry name" value="IF4E"/>
    <property type="match status" value="1"/>
</dbReference>
<comment type="caution">
    <text evidence="10">The sequence shown here is derived from an EMBL/GenBank/DDBJ whole genome shotgun (WGS) entry which is preliminary data.</text>
</comment>
<evidence type="ECO:0000313" key="10">
    <source>
        <dbReference type="EMBL" id="TPX54409.1"/>
    </source>
</evidence>
<comment type="similarity">
    <text evidence="1 8">Belongs to the eukaryotic initiation factor 4E family.</text>
</comment>
<keyword evidence="6" id="KW-1015">Disulfide bond</keyword>
<dbReference type="EMBL" id="QEAQ01000157">
    <property type="protein sequence ID" value="TPX54409.1"/>
    <property type="molecule type" value="Genomic_DNA"/>
</dbReference>
<sequence>MAATINPTSTSPLPTEPAHTADPANNHPPSSSTTSITDNDDTTTHPDISDKDLSTSPTPNDSDADVMTVFEDPVNFNAKHPLQNRWTLWFDNPQKRTGLHNWEKSLKNLITFDTVEDFWGVYNNVVNSSQLAHGANYHLFKEGVRPMWEDPENENGGKWVFPLPKARRGDLDQSWLFTMLACVGESFPNPEEICGAVVSIRKQQDRIALWTKHALNEDAAKGSGAHWKAVLQLQESEKLGYQAHSDALKKNSSFSNSDMYTV</sequence>
<feature type="compositionally biased region" description="Basic and acidic residues" evidence="9">
    <location>
        <begin position="42"/>
        <end position="53"/>
    </location>
</feature>
<evidence type="ECO:0000256" key="3">
    <source>
        <dbReference type="ARBA" id="ARBA00022845"/>
    </source>
</evidence>
<reference evidence="10 11" key="1">
    <citation type="journal article" date="2019" name="Sci. Rep.">
        <title>Comparative genomics of chytrid fungi reveal insights into the obligate biotrophic and pathogenic lifestyle of Synchytrium endobioticum.</title>
        <authorList>
            <person name="van de Vossenberg B.T.L.H."/>
            <person name="Warris S."/>
            <person name="Nguyen H.D.T."/>
            <person name="van Gent-Pelzer M.P.E."/>
            <person name="Joly D.L."/>
            <person name="van de Geest H.C."/>
            <person name="Bonants P.J.M."/>
            <person name="Smith D.S."/>
            <person name="Levesque C.A."/>
            <person name="van der Lee T.A.J."/>
        </authorList>
    </citation>
    <scope>NUCLEOTIDE SEQUENCE [LARGE SCALE GENOMIC DNA]</scope>
    <source>
        <strain evidence="10 11">CBS 809.83</strain>
    </source>
</reference>
<dbReference type="STRING" id="109895.A0A507DRN9"/>
<proteinExistence type="inferred from homology"/>
<protein>
    <recommendedName>
        <fullName evidence="7">mRNA cap-binding protein</fullName>
    </recommendedName>
</protein>
<dbReference type="GO" id="GO:0016281">
    <property type="term" value="C:eukaryotic translation initiation factor 4F complex"/>
    <property type="evidence" value="ECO:0007669"/>
    <property type="project" value="TreeGrafter"/>
</dbReference>
<evidence type="ECO:0000256" key="8">
    <source>
        <dbReference type="RuleBase" id="RU004374"/>
    </source>
</evidence>
<keyword evidence="11" id="KW-1185">Reference proteome</keyword>
<keyword evidence="3" id="KW-0810">Translation regulation</keyword>
<dbReference type="PANTHER" id="PTHR11960:SF8">
    <property type="entry name" value="EUKARYOTIC TRANSLATION INITIATION FACTOR 4E1-RELATED"/>
    <property type="match status" value="1"/>
</dbReference>
<evidence type="ECO:0000256" key="9">
    <source>
        <dbReference type="SAM" id="MobiDB-lite"/>
    </source>
</evidence>